<dbReference type="AlphaFoldDB" id="A0AAV8WDC2"/>
<sequence length="112" mass="12763">MRSLENYEAPVLDTTSRLSSLSIVIDDFDSAKTSNSKEMKVTQEINTHHPNVAKPYTRQSSDASIKKILEEAELRRQEFWKLIDEHNAVIENLKRIEKMENGSSCKVAPIST</sequence>
<evidence type="ECO:0000313" key="1">
    <source>
        <dbReference type="EMBL" id="KAJ8924508.1"/>
    </source>
</evidence>
<dbReference type="EMBL" id="JANEYG010000003">
    <property type="protein sequence ID" value="KAJ8924508.1"/>
    <property type="molecule type" value="Genomic_DNA"/>
</dbReference>
<keyword evidence="2" id="KW-1185">Reference proteome</keyword>
<protein>
    <submittedName>
        <fullName evidence="1">Uncharacterized protein</fullName>
    </submittedName>
</protein>
<organism evidence="1 2">
    <name type="scientific">Exocentrus adspersus</name>
    <dbReference type="NCBI Taxonomy" id="1586481"/>
    <lineage>
        <taxon>Eukaryota</taxon>
        <taxon>Metazoa</taxon>
        <taxon>Ecdysozoa</taxon>
        <taxon>Arthropoda</taxon>
        <taxon>Hexapoda</taxon>
        <taxon>Insecta</taxon>
        <taxon>Pterygota</taxon>
        <taxon>Neoptera</taxon>
        <taxon>Endopterygota</taxon>
        <taxon>Coleoptera</taxon>
        <taxon>Polyphaga</taxon>
        <taxon>Cucujiformia</taxon>
        <taxon>Chrysomeloidea</taxon>
        <taxon>Cerambycidae</taxon>
        <taxon>Lamiinae</taxon>
        <taxon>Acanthocinini</taxon>
        <taxon>Exocentrus</taxon>
    </lineage>
</organism>
<accession>A0AAV8WDC2</accession>
<comment type="caution">
    <text evidence="1">The sequence shown here is derived from an EMBL/GenBank/DDBJ whole genome shotgun (WGS) entry which is preliminary data.</text>
</comment>
<dbReference type="Proteomes" id="UP001159042">
    <property type="component" value="Unassembled WGS sequence"/>
</dbReference>
<reference evidence="1 2" key="1">
    <citation type="journal article" date="2023" name="Insect Mol. Biol.">
        <title>Genome sequencing provides insights into the evolution of gene families encoding plant cell wall-degrading enzymes in longhorned beetles.</title>
        <authorList>
            <person name="Shin N.R."/>
            <person name="Okamura Y."/>
            <person name="Kirsch R."/>
            <person name="Pauchet Y."/>
        </authorList>
    </citation>
    <scope>NUCLEOTIDE SEQUENCE [LARGE SCALE GENOMIC DNA]</scope>
    <source>
        <strain evidence="1">EAD_L_NR</strain>
    </source>
</reference>
<evidence type="ECO:0000313" key="2">
    <source>
        <dbReference type="Proteomes" id="UP001159042"/>
    </source>
</evidence>
<proteinExistence type="predicted"/>
<name>A0AAV8WDC2_9CUCU</name>
<gene>
    <name evidence="1" type="ORF">NQ315_007306</name>
</gene>